<protein>
    <submittedName>
        <fullName evidence="2">Pentapeptide repeat-containing protein</fullName>
    </submittedName>
</protein>
<accession>A0A540WET5</accession>
<dbReference type="Pfam" id="PF23894">
    <property type="entry name" value="LD_SV2"/>
    <property type="match status" value="1"/>
</dbReference>
<proteinExistence type="predicted"/>
<evidence type="ECO:0000313" key="2">
    <source>
        <dbReference type="EMBL" id="TQF06914.1"/>
    </source>
</evidence>
<comment type="caution">
    <text evidence="2">The sequence shown here is derived from an EMBL/GenBank/DDBJ whole genome shotgun (WGS) entry which is preliminary data.</text>
</comment>
<name>A0A540WET5_9ACTN</name>
<organism evidence="2 3">
    <name type="scientific">Kitasatospora acidiphila</name>
    <dbReference type="NCBI Taxonomy" id="2567942"/>
    <lineage>
        <taxon>Bacteria</taxon>
        <taxon>Bacillati</taxon>
        <taxon>Actinomycetota</taxon>
        <taxon>Actinomycetes</taxon>
        <taxon>Kitasatosporales</taxon>
        <taxon>Streptomycetaceae</taxon>
        <taxon>Kitasatospora</taxon>
    </lineage>
</organism>
<reference evidence="2 3" key="1">
    <citation type="submission" date="2019-06" db="EMBL/GenBank/DDBJ databases">
        <title>Description of Kitasatospora acidophila sp. nov. isolated from pine grove soil, and reclassification of Streptomyces novaecaesareae to Kitasatospora novaeceasareae comb. nov.</title>
        <authorList>
            <person name="Kim M.J."/>
        </authorList>
    </citation>
    <scope>NUCLEOTIDE SEQUENCE [LARGE SCALE GENOMIC DNA]</scope>
    <source>
        <strain evidence="2 3">MMS16-CNU292</strain>
    </source>
</reference>
<evidence type="ECO:0000313" key="3">
    <source>
        <dbReference type="Proteomes" id="UP000319103"/>
    </source>
</evidence>
<dbReference type="Gene3D" id="2.160.20.80">
    <property type="entry name" value="E3 ubiquitin-protein ligase SopA"/>
    <property type="match status" value="1"/>
</dbReference>
<dbReference type="InterPro" id="IPR052949">
    <property type="entry name" value="PA_immunity-related"/>
</dbReference>
<dbReference type="AlphaFoldDB" id="A0A540WET5"/>
<keyword evidence="3" id="KW-1185">Reference proteome</keyword>
<dbReference type="SUPFAM" id="SSF141571">
    <property type="entry name" value="Pentapeptide repeat-like"/>
    <property type="match status" value="1"/>
</dbReference>
<dbReference type="EMBL" id="VIGB01000003">
    <property type="protein sequence ID" value="TQF06914.1"/>
    <property type="molecule type" value="Genomic_DNA"/>
</dbReference>
<evidence type="ECO:0000259" key="1">
    <source>
        <dbReference type="Pfam" id="PF23894"/>
    </source>
</evidence>
<dbReference type="RefSeq" id="WP_141637319.1">
    <property type="nucleotide sequence ID" value="NZ_VIGB01000003.1"/>
</dbReference>
<dbReference type="InterPro" id="IPR055415">
    <property type="entry name" value="LD_SV2"/>
</dbReference>
<dbReference type="Proteomes" id="UP000319103">
    <property type="component" value="Unassembled WGS sequence"/>
</dbReference>
<feature type="domain" description="SV2A/B/C luminal" evidence="1">
    <location>
        <begin position="99"/>
        <end position="171"/>
    </location>
</feature>
<sequence>MATRTFGRTNVSLPEIDDDMYLGTASNLNRPGHAVSEFRYVDQELRDLEIIETDLRNGRVRRLNADRVSFEGVRLSSVEFADCDMRTWQWVGSKVSRVVFRDCKLMGLSVSDVGFDHVLFEKCRLDLASFRQLRSTGPLVFSQCTLTEATFEACDLTDTVFADCRLHSVEFHRGKYQGCDLSTSDLSTVRGVGNLRGVVVERMQESQLATALLKELELTFTEDLPAPR</sequence>
<dbReference type="PANTHER" id="PTHR42999">
    <property type="entry name" value="ANTIBIOTIC RESISTANCE PROTEIN MCBG"/>
    <property type="match status" value="1"/>
</dbReference>
<dbReference type="OrthoDB" id="2579959at2"/>
<dbReference type="PANTHER" id="PTHR42999:SF1">
    <property type="entry name" value="PENTAPEPTIDE REPEAT-CONTAINING PROTEIN"/>
    <property type="match status" value="1"/>
</dbReference>
<gene>
    <name evidence="2" type="ORF">E6W39_37890</name>
</gene>